<gene>
    <name evidence="1" type="ORF">KUCAC02_004606</name>
</gene>
<comment type="caution">
    <text evidence="1">The sequence shown here is derived from an EMBL/GenBank/DDBJ whole genome shotgun (WGS) entry which is preliminary data.</text>
</comment>
<feature type="non-terminal residue" evidence="1">
    <location>
        <position position="122"/>
    </location>
</feature>
<name>A0ACB9X0P9_CHAAC</name>
<reference evidence="1" key="1">
    <citation type="submission" date="2022-05" db="EMBL/GenBank/DDBJ databases">
        <title>Chromosome-level genome of Chaenocephalus aceratus.</title>
        <authorList>
            <person name="Park H."/>
        </authorList>
    </citation>
    <scope>NUCLEOTIDE SEQUENCE</scope>
    <source>
        <strain evidence="1">KU_202001</strain>
    </source>
</reference>
<sequence length="122" mass="13515">SLALHFLPVSRSGSPPEGTEGLPLTLALHKGEAARIHGGQPFNPQLLLLSTCILDDIVLYLCESGCPPFAAMQRLEECHRTCLILSKMITPLTFEKMSPQYTARTVTDRSSVSVRILRRIQR</sequence>
<evidence type="ECO:0000313" key="2">
    <source>
        <dbReference type="Proteomes" id="UP001057452"/>
    </source>
</evidence>
<dbReference type="EMBL" id="CM043794">
    <property type="protein sequence ID" value="KAI4819355.1"/>
    <property type="molecule type" value="Genomic_DNA"/>
</dbReference>
<keyword evidence="2" id="KW-1185">Reference proteome</keyword>
<dbReference type="Proteomes" id="UP001057452">
    <property type="component" value="Chromosome 10"/>
</dbReference>
<protein>
    <submittedName>
        <fullName evidence="1">Uncharacterized protein</fullName>
    </submittedName>
</protein>
<accession>A0ACB9X0P9</accession>
<feature type="non-terminal residue" evidence="1">
    <location>
        <position position="1"/>
    </location>
</feature>
<organism evidence="1 2">
    <name type="scientific">Chaenocephalus aceratus</name>
    <name type="common">Blackfin icefish</name>
    <name type="synonym">Chaenichthys aceratus</name>
    <dbReference type="NCBI Taxonomy" id="36190"/>
    <lineage>
        <taxon>Eukaryota</taxon>
        <taxon>Metazoa</taxon>
        <taxon>Chordata</taxon>
        <taxon>Craniata</taxon>
        <taxon>Vertebrata</taxon>
        <taxon>Euteleostomi</taxon>
        <taxon>Actinopterygii</taxon>
        <taxon>Neopterygii</taxon>
        <taxon>Teleostei</taxon>
        <taxon>Neoteleostei</taxon>
        <taxon>Acanthomorphata</taxon>
        <taxon>Eupercaria</taxon>
        <taxon>Perciformes</taxon>
        <taxon>Notothenioidei</taxon>
        <taxon>Channichthyidae</taxon>
        <taxon>Chaenocephalus</taxon>
    </lineage>
</organism>
<proteinExistence type="predicted"/>
<evidence type="ECO:0000313" key="1">
    <source>
        <dbReference type="EMBL" id="KAI4819355.1"/>
    </source>
</evidence>